<dbReference type="InterPro" id="IPR011051">
    <property type="entry name" value="RmlC_Cupin_sf"/>
</dbReference>
<dbReference type="EMBL" id="LFWA01000009">
    <property type="protein sequence ID" value="KTW29582.1"/>
    <property type="molecule type" value="Genomic_DNA"/>
</dbReference>
<evidence type="ECO:0000259" key="8">
    <source>
        <dbReference type="Pfam" id="PF11699"/>
    </source>
</evidence>
<dbReference type="VEuPathDB" id="FungiDB:T551_02198"/>
<feature type="domain" description="Mif2/CENP-C cupin" evidence="8">
    <location>
        <begin position="472"/>
        <end position="556"/>
    </location>
</feature>
<evidence type="ECO:0000256" key="3">
    <source>
        <dbReference type="ARBA" id="ARBA00023125"/>
    </source>
</evidence>
<dbReference type="GO" id="GO:0019237">
    <property type="term" value="F:centromeric DNA binding"/>
    <property type="evidence" value="ECO:0007669"/>
    <property type="project" value="InterPro"/>
</dbReference>
<evidence type="ECO:0000256" key="7">
    <source>
        <dbReference type="SAM" id="MobiDB-lite"/>
    </source>
</evidence>
<sequence>MIWQSASMRQTGSATRPNGQFMEIGIVGRKTGLKINEDIQRDSFGMEDIDAFFSQVTPPLLNEMAVSAQEVFYKNDQTISLEQSMDVANSPSRDVSDVIASRKPLNAWPGSKLPDALTNQRIYKGESPWISRSPVKTNLKSPALRVPSTQKRECLISPRQLDWSDGVARRLDFSATAEVEDEPVETYKPVTQAHMSTKRGLLVQQKTRQKTFSLMNNSESSEADLQDNVENGGYENIQDWNESFKHDTEESIEKDFNDKMVSKPRKESPVKKRLTNTDGSRKKQKASRPLLKSKKVVSKYSPEKHSFSSHSSAESSDVSSKIITKTKMVKKHSKHSDSSEDSPPTALSPRVNATRRSLRTKVAPLAYWRNERIVYELGERRKSGPAMPKIKEIIRIDPISIPSRSKGTGRVKNTSFKKKMAKHESTSDEEWEEKVDVECEVINWHDKKPIIKRIAYPASSYAPRDVANAIIKFQKTFDEAPFFATGVMDLPRGGEKTTKPSKHNVMTFVILEGAVEATVHQTSFRLKRGSHFIVPRGNYYSIRNIANKVSRLFFTQATDTLENEELRV</sequence>
<feature type="compositionally biased region" description="Low complexity" evidence="7">
    <location>
        <begin position="308"/>
        <end position="320"/>
    </location>
</feature>
<dbReference type="RefSeq" id="XP_018229413.1">
    <property type="nucleotide sequence ID" value="XM_018374461.1"/>
</dbReference>
<dbReference type="GO" id="GO:0051315">
    <property type="term" value="P:attachment of mitotic spindle microtubules to kinetochore"/>
    <property type="evidence" value="ECO:0007669"/>
    <property type="project" value="TreeGrafter"/>
</dbReference>
<comment type="subcellular location">
    <subcellularLocation>
        <location evidence="1">Nucleus</location>
    </subcellularLocation>
</comment>
<evidence type="ECO:0000256" key="5">
    <source>
        <dbReference type="ARBA" id="ARBA00057947"/>
    </source>
</evidence>
<feature type="domain" description="Mif2 N-terminal" evidence="9">
    <location>
        <begin position="21"/>
        <end position="173"/>
    </location>
</feature>
<dbReference type="OrthoDB" id="1939643at2759"/>
<dbReference type="InterPro" id="IPR025974">
    <property type="entry name" value="Mif2/CENP-C_cupin"/>
</dbReference>
<dbReference type="Proteomes" id="UP000053447">
    <property type="component" value="Unassembled WGS sequence"/>
</dbReference>
<evidence type="ECO:0000256" key="2">
    <source>
        <dbReference type="ARBA" id="ARBA00010291"/>
    </source>
</evidence>
<dbReference type="GO" id="GO:0000776">
    <property type="term" value="C:kinetochore"/>
    <property type="evidence" value="ECO:0007669"/>
    <property type="project" value="InterPro"/>
</dbReference>
<dbReference type="PANTHER" id="PTHR16684:SF11">
    <property type="entry name" value="CENTROMERE PROTEIN C"/>
    <property type="match status" value="1"/>
</dbReference>
<evidence type="ECO:0000313" key="10">
    <source>
        <dbReference type="EMBL" id="KTW29582.1"/>
    </source>
</evidence>
<dbReference type="SUPFAM" id="SSF51182">
    <property type="entry name" value="RmlC-like cupins"/>
    <property type="match status" value="1"/>
</dbReference>
<evidence type="ECO:0000259" key="9">
    <source>
        <dbReference type="Pfam" id="PF15624"/>
    </source>
</evidence>
<keyword evidence="4" id="KW-0539">Nucleus</keyword>
<dbReference type="InterPro" id="IPR014710">
    <property type="entry name" value="RmlC-like_jellyroll"/>
</dbReference>
<dbReference type="FunFam" id="2.60.120.10:FF:000033">
    <property type="entry name" value="Centromere protein C 1"/>
    <property type="match status" value="1"/>
</dbReference>
<feature type="compositionally biased region" description="Basic and acidic residues" evidence="7">
    <location>
        <begin position="248"/>
        <end position="270"/>
    </location>
</feature>
<feature type="compositionally biased region" description="Basic residues" evidence="7">
    <location>
        <begin position="282"/>
        <end position="297"/>
    </location>
</feature>
<keyword evidence="3" id="KW-0238">DNA-binding</keyword>
<dbReference type="CDD" id="cd06993">
    <property type="entry name" value="cupin_CENP-C_C"/>
    <property type="match status" value="1"/>
</dbReference>
<evidence type="ECO:0000256" key="6">
    <source>
        <dbReference type="ARBA" id="ARBA00075033"/>
    </source>
</evidence>
<dbReference type="Gene3D" id="2.60.120.10">
    <property type="entry name" value="Jelly Rolls"/>
    <property type="match status" value="1"/>
</dbReference>
<comment type="similarity">
    <text evidence="2">Belongs to the CENP-C/MIF2 family.</text>
</comment>
<proteinExistence type="inferred from homology"/>
<keyword evidence="11" id="KW-1185">Reference proteome</keyword>
<dbReference type="InterPro" id="IPR028929">
    <property type="entry name" value="Mif2_N"/>
</dbReference>
<dbReference type="GO" id="GO:0051382">
    <property type="term" value="P:kinetochore assembly"/>
    <property type="evidence" value="ECO:0007669"/>
    <property type="project" value="InterPro"/>
</dbReference>
<dbReference type="GO" id="GO:0005634">
    <property type="term" value="C:nucleus"/>
    <property type="evidence" value="ECO:0007669"/>
    <property type="project" value="UniProtKB-SubCell"/>
</dbReference>
<organism evidence="10 11">
    <name type="scientific">Pneumocystis jirovecii (strain RU7)</name>
    <name type="common">Human pneumocystis pneumonia agent</name>
    <dbReference type="NCBI Taxonomy" id="1408657"/>
    <lineage>
        <taxon>Eukaryota</taxon>
        <taxon>Fungi</taxon>
        <taxon>Dikarya</taxon>
        <taxon>Ascomycota</taxon>
        <taxon>Taphrinomycotina</taxon>
        <taxon>Pneumocystomycetes</taxon>
        <taxon>Pneumocystaceae</taxon>
        <taxon>Pneumocystis</taxon>
    </lineage>
</organism>
<dbReference type="Pfam" id="PF15624">
    <property type="entry name" value="Mif2_N"/>
    <property type="match status" value="1"/>
</dbReference>
<dbReference type="GeneID" id="28940716"/>
<name>A0A0W4ZMH7_PNEJ7</name>
<reference evidence="11" key="1">
    <citation type="journal article" date="2016" name="Nat. Commun.">
        <title>Genome analysis of three Pneumocystis species reveals adaptation mechanisms to life exclusively in mammalian hosts.</title>
        <authorList>
            <person name="Ma L."/>
            <person name="Chen Z."/>
            <person name="Huang D.W."/>
            <person name="Kutty G."/>
            <person name="Ishihara M."/>
            <person name="Wang H."/>
            <person name="Abouelleil A."/>
            <person name="Bishop L."/>
            <person name="Davey E."/>
            <person name="Deng R."/>
            <person name="Deng X."/>
            <person name="Fan L."/>
            <person name="Fantoni G."/>
            <person name="Fitzgerald M."/>
            <person name="Gogineni E."/>
            <person name="Goldberg J.M."/>
            <person name="Handley G."/>
            <person name="Hu X."/>
            <person name="Huber C."/>
            <person name="Jiao X."/>
            <person name="Jones K."/>
            <person name="Levin J.Z."/>
            <person name="Liu Y."/>
            <person name="Macdonald P."/>
            <person name="Melnikov A."/>
            <person name="Raley C."/>
            <person name="Sassi M."/>
            <person name="Sherman B.T."/>
            <person name="Song X."/>
            <person name="Sykes S."/>
            <person name="Tran B."/>
            <person name="Walsh L."/>
            <person name="Xia Y."/>
            <person name="Yang J."/>
            <person name="Young S."/>
            <person name="Zeng Q."/>
            <person name="Zheng X."/>
            <person name="Stephens R."/>
            <person name="Nusbaum C."/>
            <person name="Birren B.W."/>
            <person name="Azadi P."/>
            <person name="Lempicki R.A."/>
            <person name="Cuomo C.A."/>
            <person name="Kovacs J.A."/>
        </authorList>
    </citation>
    <scope>NUCLEOTIDE SEQUENCE [LARGE SCALE GENOMIC DNA]</scope>
    <source>
        <strain evidence="11">RU7</strain>
    </source>
</reference>
<dbReference type="GO" id="GO:0051455">
    <property type="term" value="P:spindle attachment to meiosis I kinetochore"/>
    <property type="evidence" value="ECO:0007669"/>
    <property type="project" value="TreeGrafter"/>
</dbReference>
<dbReference type="Pfam" id="PF11699">
    <property type="entry name" value="CENP-C_C"/>
    <property type="match status" value="1"/>
</dbReference>
<evidence type="ECO:0000256" key="1">
    <source>
        <dbReference type="ARBA" id="ARBA00004123"/>
    </source>
</evidence>
<accession>A0A0W4ZMH7</accession>
<feature type="region of interest" description="Disordered" evidence="7">
    <location>
        <begin position="248"/>
        <end position="355"/>
    </location>
</feature>
<protein>
    <recommendedName>
        <fullName evidence="6">CENP-C homolog</fullName>
    </recommendedName>
</protein>
<dbReference type="PANTHER" id="PTHR16684">
    <property type="entry name" value="CENTROMERE PROTEIN C"/>
    <property type="match status" value="1"/>
</dbReference>
<dbReference type="STRING" id="1408657.A0A0W4ZMH7"/>
<comment type="function">
    <text evidence="5">Component of the kinetochore, a multiprotein complex that assembles on centromeric DNA and attaches chromosomes to spindle microtubules, mediating chromosome segregation and sister chromatid segregation during meiosis and mitosis. Component of the inner kinetochore constitutive centromere-associated network (CCAN), which serves as a structural platform for outer kinetochore assembly.</text>
</comment>
<evidence type="ECO:0000256" key="4">
    <source>
        <dbReference type="ARBA" id="ARBA00023242"/>
    </source>
</evidence>
<dbReference type="AlphaFoldDB" id="A0A0W4ZMH7"/>
<dbReference type="InterPro" id="IPR028386">
    <property type="entry name" value="CENP-C/Mif2/cnp3"/>
</dbReference>
<evidence type="ECO:0000313" key="11">
    <source>
        <dbReference type="Proteomes" id="UP000053447"/>
    </source>
</evidence>
<gene>
    <name evidence="10" type="ORF">T551_02198</name>
</gene>
<comment type="caution">
    <text evidence="10">The sequence shown here is derived from an EMBL/GenBank/DDBJ whole genome shotgun (WGS) entry which is preliminary data.</text>
</comment>